<reference evidence="10 11" key="1">
    <citation type="journal article" date="2016" name="Nat. Commun.">
        <title>Thousands of microbial genomes shed light on interconnected biogeochemical processes in an aquifer system.</title>
        <authorList>
            <person name="Anantharaman K."/>
            <person name="Brown C.T."/>
            <person name="Hug L.A."/>
            <person name="Sharon I."/>
            <person name="Castelle C.J."/>
            <person name="Probst A.J."/>
            <person name="Thomas B.C."/>
            <person name="Singh A."/>
            <person name="Wilkins M.J."/>
            <person name="Karaoz U."/>
            <person name="Brodie E.L."/>
            <person name="Williams K.H."/>
            <person name="Hubbard S.S."/>
            <person name="Banfield J.F."/>
        </authorList>
    </citation>
    <scope>NUCLEOTIDE SEQUENCE [LARGE SCALE GENOMIC DNA]</scope>
</reference>
<comment type="subcellular location">
    <subcellularLocation>
        <location evidence="1">Cell membrane</location>
        <topology evidence="1">Multi-pass membrane protein</topology>
    </subcellularLocation>
</comment>
<feature type="domain" description="Glycosyltransferase RgtA/B/C/D-like" evidence="9">
    <location>
        <begin position="68"/>
        <end position="213"/>
    </location>
</feature>
<feature type="transmembrane region" description="Helical" evidence="8">
    <location>
        <begin position="170"/>
        <end position="192"/>
    </location>
</feature>
<keyword evidence="4" id="KW-0808">Transferase</keyword>
<keyword evidence="3" id="KW-0328">Glycosyltransferase</keyword>
<feature type="transmembrane region" description="Helical" evidence="8">
    <location>
        <begin position="267"/>
        <end position="288"/>
    </location>
</feature>
<dbReference type="GO" id="GO:0005886">
    <property type="term" value="C:plasma membrane"/>
    <property type="evidence" value="ECO:0007669"/>
    <property type="project" value="UniProtKB-SubCell"/>
</dbReference>
<evidence type="ECO:0000256" key="5">
    <source>
        <dbReference type="ARBA" id="ARBA00022692"/>
    </source>
</evidence>
<feature type="transmembrane region" description="Helical" evidence="8">
    <location>
        <begin position="139"/>
        <end position="158"/>
    </location>
</feature>
<evidence type="ECO:0000313" key="10">
    <source>
        <dbReference type="EMBL" id="OGY11947.1"/>
    </source>
</evidence>
<dbReference type="InterPro" id="IPR038731">
    <property type="entry name" value="RgtA/B/C-like"/>
</dbReference>
<dbReference type="GO" id="GO:0009103">
    <property type="term" value="P:lipopolysaccharide biosynthetic process"/>
    <property type="evidence" value="ECO:0007669"/>
    <property type="project" value="UniProtKB-ARBA"/>
</dbReference>
<dbReference type="Pfam" id="PF13231">
    <property type="entry name" value="PMT_2"/>
    <property type="match status" value="1"/>
</dbReference>
<proteinExistence type="predicted"/>
<dbReference type="AlphaFoldDB" id="A0A1G1V9F6"/>
<evidence type="ECO:0000256" key="8">
    <source>
        <dbReference type="SAM" id="Phobius"/>
    </source>
</evidence>
<evidence type="ECO:0000256" key="4">
    <source>
        <dbReference type="ARBA" id="ARBA00022679"/>
    </source>
</evidence>
<feature type="transmembrane region" description="Helical" evidence="8">
    <location>
        <begin position="12"/>
        <end position="30"/>
    </location>
</feature>
<dbReference type="Proteomes" id="UP000178319">
    <property type="component" value="Unassembled WGS sequence"/>
</dbReference>
<evidence type="ECO:0000313" key="11">
    <source>
        <dbReference type="Proteomes" id="UP000178319"/>
    </source>
</evidence>
<keyword evidence="6 8" id="KW-1133">Transmembrane helix</keyword>
<keyword evidence="5 8" id="KW-0812">Transmembrane</keyword>
<feature type="transmembrane region" description="Helical" evidence="8">
    <location>
        <begin position="204"/>
        <end position="226"/>
    </location>
</feature>
<evidence type="ECO:0000259" key="9">
    <source>
        <dbReference type="Pfam" id="PF13231"/>
    </source>
</evidence>
<evidence type="ECO:0000256" key="1">
    <source>
        <dbReference type="ARBA" id="ARBA00004651"/>
    </source>
</evidence>
<feature type="transmembrane region" description="Helical" evidence="8">
    <location>
        <begin position="86"/>
        <end position="107"/>
    </location>
</feature>
<dbReference type="InterPro" id="IPR050297">
    <property type="entry name" value="LipidA_mod_glycosyltrf_83"/>
</dbReference>
<keyword evidence="2" id="KW-1003">Cell membrane</keyword>
<accession>A0A1G1V9F6</accession>
<organism evidence="10 11">
    <name type="scientific">Candidatus Blackburnbacteria bacterium RIFCSPHIGHO2_02_FULL_44_20</name>
    <dbReference type="NCBI Taxonomy" id="1797516"/>
    <lineage>
        <taxon>Bacteria</taxon>
        <taxon>Candidatus Blackburniibacteriota</taxon>
    </lineage>
</organism>
<evidence type="ECO:0000256" key="6">
    <source>
        <dbReference type="ARBA" id="ARBA00022989"/>
    </source>
</evidence>
<dbReference type="PANTHER" id="PTHR33908:SF11">
    <property type="entry name" value="MEMBRANE PROTEIN"/>
    <property type="match status" value="1"/>
</dbReference>
<sequence>MNSLKIKNYKLKIIFPCIGIILLALFLRTYNLFSIPVFADEAIYIRWAQVMRAVSSLRFLPLSDGKQPFFMWLEIPFLKVIQDPIVAGRSVSILAGLGTLVAVFLLANQLSKDKKAALFASLLYAVSPFSVFFDRMALADSLLTMFGVWSLFLGVLTAQTLRLDTAMLTGFTLGFAWLTKSPAMFFFLLLPSTIFLVDTKKRHWFAKLIGLWLVSWAIGFGMYNILRLGPEFHMIAIRNKDYVFPLTEILKNPSDSLIPHLGYIRSWFINLFPLTTLLLAVWGMWATFKKNKKASLILLVWSIVPLLIVSSIARVFTARYILFTLPPLFIFGGFGLKELTKFKWFPLVLATSLIVPLWIDKLLLTTPEKAPLPKNERSGYLEEWTAGQGIREIAQYVKSEKQKNPSQNILVGTEGFFGTLPDGLQIYLSDTPGIVVKGFGALIFKVDSSLTNAKGAGDRVFLVVNSTRLKITQLEEEGLSVVSQYPKAIRNNGTRESLILLELTK</sequence>
<evidence type="ECO:0000256" key="3">
    <source>
        <dbReference type="ARBA" id="ARBA00022676"/>
    </source>
</evidence>
<evidence type="ECO:0000256" key="7">
    <source>
        <dbReference type="ARBA" id="ARBA00023136"/>
    </source>
</evidence>
<dbReference type="EMBL" id="MHBZ01000009">
    <property type="protein sequence ID" value="OGY11947.1"/>
    <property type="molecule type" value="Genomic_DNA"/>
</dbReference>
<feature type="transmembrane region" description="Helical" evidence="8">
    <location>
        <begin position="294"/>
        <end position="313"/>
    </location>
</feature>
<dbReference type="GO" id="GO:0016763">
    <property type="term" value="F:pentosyltransferase activity"/>
    <property type="evidence" value="ECO:0007669"/>
    <property type="project" value="TreeGrafter"/>
</dbReference>
<comment type="caution">
    <text evidence="10">The sequence shown here is derived from an EMBL/GenBank/DDBJ whole genome shotgun (WGS) entry which is preliminary data.</text>
</comment>
<name>A0A1G1V9F6_9BACT</name>
<protein>
    <recommendedName>
        <fullName evidence="9">Glycosyltransferase RgtA/B/C/D-like domain-containing protein</fullName>
    </recommendedName>
</protein>
<keyword evidence="7 8" id="KW-0472">Membrane</keyword>
<dbReference type="PANTHER" id="PTHR33908">
    <property type="entry name" value="MANNOSYLTRANSFERASE YKCB-RELATED"/>
    <property type="match status" value="1"/>
</dbReference>
<dbReference type="STRING" id="1797516.A3D26_03080"/>
<gene>
    <name evidence="10" type="ORF">A3D26_03080</name>
</gene>
<evidence type="ECO:0000256" key="2">
    <source>
        <dbReference type="ARBA" id="ARBA00022475"/>
    </source>
</evidence>